<dbReference type="PANTHER" id="PTHR30212:SF2">
    <property type="entry name" value="PROTEIN YIIM"/>
    <property type="match status" value="1"/>
</dbReference>
<reference evidence="2 3" key="1">
    <citation type="submission" date="2019-01" db="EMBL/GenBank/DDBJ databases">
        <title>Lacunisphaera sp. strain TWA-58.</title>
        <authorList>
            <person name="Chen W.-M."/>
        </authorList>
    </citation>
    <scope>NUCLEOTIDE SEQUENCE [LARGE SCALE GENOMIC DNA]</scope>
    <source>
        <strain evidence="2 3">TWA-58</strain>
    </source>
</reference>
<feature type="domain" description="MOSC" evidence="1">
    <location>
        <begin position="41"/>
        <end position="185"/>
    </location>
</feature>
<dbReference type="OrthoDB" id="5735964at2"/>
<name>A0A4Q1C5F5_9BACT</name>
<accession>A0A4Q1C5F5</accession>
<dbReference type="PANTHER" id="PTHR30212">
    <property type="entry name" value="PROTEIN YIIM"/>
    <property type="match status" value="1"/>
</dbReference>
<proteinExistence type="predicted"/>
<dbReference type="Gene3D" id="2.40.33.20">
    <property type="entry name" value="PK beta-barrel domain-like"/>
    <property type="match status" value="1"/>
</dbReference>
<dbReference type="RefSeq" id="WP_129049585.1">
    <property type="nucleotide sequence ID" value="NZ_SDHX01000002.1"/>
</dbReference>
<dbReference type="InterPro" id="IPR005302">
    <property type="entry name" value="MoCF_Sase_C"/>
</dbReference>
<dbReference type="Proteomes" id="UP000290218">
    <property type="component" value="Unassembled WGS sequence"/>
</dbReference>
<dbReference type="GO" id="GO:0003824">
    <property type="term" value="F:catalytic activity"/>
    <property type="evidence" value="ECO:0007669"/>
    <property type="project" value="InterPro"/>
</dbReference>
<sequence>MSDDLHLSPAELEAGLDYIRQSPADGGTLAMIVRRPESDRREVLAVAELDLTQGLVGDNWRTRGSRSTPDGSANPEMQLNLMNARSVAVLARHRDRWPLAGDQLYVDLDLSAANLPPGTRLSLGTAVIEVTAVPHTGCAKFTQRFGAAAMKFVNSPVGRALNLRGINAKVVQPGTIREGDVVRKVLRG</sequence>
<dbReference type="GO" id="GO:0030151">
    <property type="term" value="F:molybdenum ion binding"/>
    <property type="evidence" value="ECO:0007669"/>
    <property type="project" value="InterPro"/>
</dbReference>
<dbReference type="InterPro" id="IPR011037">
    <property type="entry name" value="Pyrv_Knase-like_insert_dom_sf"/>
</dbReference>
<dbReference type="PROSITE" id="PS51340">
    <property type="entry name" value="MOSC"/>
    <property type="match status" value="1"/>
</dbReference>
<comment type="caution">
    <text evidence="2">The sequence shown here is derived from an EMBL/GenBank/DDBJ whole genome shotgun (WGS) entry which is preliminary data.</text>
</comment>
<gene>
    <name evidence="2" type="ORF">ESB00_18455</name>
</gene>
<dbReference type="SUPFAM" id="SSF50800">
    <property type="entry name" value="PK beta-barrel domain-like"/>
    <property type="match status" value="1"/>
</dbReference>
<dbReference type="GO" id="GO:0030170">
    <property type="term" value="F:pyridoxal phosphate binding"/>
    <property type="evidence" value="ECO:0007669"/>
    <property type="project" value="InterPro"/>
</dbReference>
<evidence type="ECO:0000259" key="1">
    <source>
        <dbReference type="PROSITE" id="PS51340"/>
    </source>
</evidence>
<evidence type="ECO:0000313" key="3">
    <source>
        <dbReference type="Proteomes" id="UP000290218"/>
    </source>
</evidence>
<protein>
    <submittedName>
        <fullName evidence="2">MOSC domain-containing protein</fullName>
    </submittedName>
</protein>
<dbReference type="AlphaFoldDB" id="A0A4Q1C5F5"/>
<dbReference type="Pfam" id="PF03473">
    <property type="entry name" value="MOSC"/>
    <property type="match status" value="1"/>
</dbReference>
<organism evidence="2 3">
    <name type="scientific">Oleiharenicola lentus</name>
    <dbReference type="NCBI Taxonomy" id="2508720"/>
    <lineage>
        <taxon>Bacteria</taxon>
        <taxon>Pseudomonadati</taxon>
        <taxon>Verrucomicrobiota</taxon>
        <taxon>Opitutia</taxon>
        <taxon>Opitutales</taxon>
        <taxon>Opitutaceae</taxon>
        <taxon>Oleiharenicola</taxon>
    </lineage>
</organism>
<dbReference type="InterPro" id="IPR052353">
    <property type="entry name" value="Benzoxazolinone_Detox_Enz"/>
</dbReference>
<evidence type="ECO:0000313" key="2">
    <source>
        <dbReference type="EMBL" id="RXK53670.1"/>
    </source>
</evidence>
<keyword evidence="3" id="KW-1185">Reference proteome</keyword>
<dbReference type="EMBL" id="SDHX01000002">
    <property type="protein sequence ID" value="RXK53670.1"/>
    <property type="molecule type" value="Genomic_DNA"/>
</dbReference>